<reference evidence="2 3" key="2">
    <citation type="journal article" date="2021" name="Curr. Genet.">
        <title>Genetic response to nitrogen starvation in the aggressive Eucalyptus foliar pathogen Teratosphaeria destructans.</title>
        <authorList>
            <person name="Havenga M."/>
            <person name="Wingfield B.D."/>
            <person name="Wingfield M.J."/>
            <person name="Dreyer L.L."/>
            <person name="Roets F."/>
            <person name="Aylward J."/>
        </authorList>
    </citation>
    <scope>NUCLEOTIDE SEQUENCE [LARGE SCALE GENOMIC DNA]</scope>
    <source>
        <strain evidence="2">CMW44962</strain>
    </source>
</reference>
<dbReference type="EMBL" id="RIBY02002112">
    <property type="protein sequence ID" value="KAH9825468.1"/>
    <property type="molecule type" value="Genomic_DNA"/>
</dbReference>
<proteinExistence type="predicted"/>
<feature type="region of interest" description="Disordered" evidence="1">
    <location>
        <begin position="1"/>
        <end position="97"/>
    </location>
</feature>
<feature type="compositionally biased region" description="Low complexity" evidence="1">
    <location>
        <begin position="16"/>
        <end position="57"/>
    </location>
</feature>
<accession>A0A9W7SN07</accession>
<feature type="compositionally biased region" description="Polar residues" evidence="1">
    <location>
        <begin position="1"/>
        <end position="15"/>
    </location>
</feature>
<evidence type="ECO:0000313" key="2">
    <source>
        <dbReference type="EMBL" id="KAH9825468.1"/>
    </source>
</evidence>
<reference evidence="2 3" key="1">
    <citation type="journal article" date="2018" name="IMA Fungus">
        <title>IMA Genome-F 10: Nine draft genome sequences of Claviceps purpurea s.lat., including C. arundinis, C. humidiphila, and C. cf. spartinae, pseudomolecules for the pitch canker pathogen Fusarium circinatum, draft genome of Davidsoniella eucalypti, Grosmannia galeiformis, Quambalaria eucalypti, and Teratosphaeria destructans.</title>
        <authorList>
            <person name="Wingfield B.D."/>
            <person name="Liu M."/>
            <person name="Nguyen H.D."/>
            <person name="Lane F.A."/>
            <person name="Morgan S.W."/>
            <person name="De Vos L."/>
            <person name="Wilken P.M."/>
            <person name="Duong T.A."/>
            <person name="Aylward J."/>
            <person name="Coetzee M.P."/>
            <person name="Dadej K."/>
            <person name="De Beer Z.W."/>
            <person name="Findlay W."/>
            <person name="Havenga M."/>
            <person name="Kolarik M."/>
            <person name="Menzies J.G."/>
            <person name="Naidoo K."/>
            <person name="Pochopski O."/>
            <person name="Shoukouhi P."/>
            <person name="Santana Q.C."/>
            <person name="Seifert K.A."/>
            <person name="Soal N."/>
            <person name="Steenkamp E.T."/>
            <person name="Tatham C.T."/>
            <person name="van der Nest M.A."/>
            <person name="Wingfield M.J."/>
        </authorList>
    </citation>
    <scope>NUCLEOTIDE SEQUENCE [LARGE SCALE GENOMIC DNA]</scope>
    <source>
        <strain evidence="2">CMW44962</strain>
    </source>
</reference>
<sequence length="97" mass="9991">MPSHVLSTPASPPQINSTSPLSTPPLTSLHLNTHTSPLFNSTTPTPASPCTSTRPASLNTRTNTAPNSSGTSTILTFPALSSNPRIDAGNAARNDAR</sequence>
<evidence type="ECO:0000256" key="1">
    <source>
        <dbReference type="SAM" id="MobiDB-lite"/>
    </source>
</evidence>
<gene>
    <name evidence="2" type="ORF">Tdes44962_MAKER04169</name>
</gene>
<feature type="compositionally biased region" description="Polar residues" evidence="1">
    <location>
        <begin position="58"/>
        <end position="84"/>
    </location>
</feature>
<protein>
    <submittedName>
        <fullName evidence="2">Uncharacterized protein</fullName>
    </submittedName>
</protein>
<dbReference type="Proteomes" id="UP001138500">
    <property type="component" value="Unassembled WGS sequence"/>
</dbReference>
<name>A0A9W7SN07_9PEZI</name>
<evidence type="ECO:0000313" key="3">
    <source>
        <dbReference type="Proteomes" id="UP001138500"/>
    </source>
</evidence>
<dbReference type="AlphaFoldDB" id="A0A9W7SN07"/>
<keyword evidence="3" id="KW-1185">Reference proteome</keyword>
<comment type="caution">
    <text evidence="2">The sequence shown here is derived from an EMBL/GenBank/DDBJ whole genome shotgun (WGS) entry which is preliminary data.</text>
</comment>
<organism evidence="2 3">
    <name type="scientific">Teratosphaeria destructans</name>
    <dbReference type="NCBI Taxonomy" id="418781"/>
    <lineage>
        <taxon>Eukaryota</taxon>
        <taxon>Fungi</taxon>
        <taxon>Dikarya</taxon>
        <taxon>Ascomycota</taxon>
        <taxon>Pezizomycotina</taxon>
        <taxon>Dothideomycetes</taxon>
        <taxon>Dothideomycetidae</taxon>
        <taxon>Mycosphaerellales</taxon>
        <taxon>Teratosphaeriaceae</taxon>
        <taxon>Teratosphaeria</taxon>
    </lineage>
</organism>